<dbReference type="Proteomes" id="UP000076842">
    <property type="component" value="Unassembled WGS sequence"/>
</dbReference>
<dbReference type="InParanoid" id="A0A165CYZ0"/>
<reference evidence="1 2" key="1">
    <citation type="journal article" date="2016" name="Mol. Biol. Evol.">
        <title>Comparative Genomics of Early-Diverging Mushroom-Forming Fungi Provides Insights into the Origins of Lignocellulose Decay Capabilities.</title>
        <authorList>
            <person name="Nagy L.G."/>
            <person name="Riley R."/>
            <person name="Tritt A."/>
            <person name="Adam C."/>
            <person name="Daum C."/>
            <person name="Floudas D."/>
            <person name="Sun H."/>
            <person name="Yadav J.S."/>
            <person name="Pangilinan J."/>
            <person name="Larsson K.H."/>
            <person name="Matsuura K."/>
            <person name="Barry K."/>
            <person name="Labutti K."/>
            <person name="Kuo R."/>
            <person name="Ohm R.A."/>
            <person name="Bhattacharya S.S."/>
            <person name="Shirouzu T."/>
            <person name="Yoshinaga Y."/>
            <person name="Martin F.M."/>
            <person name="Grigoriev I.V."/>
            <person name="Hibbett D.S."/>
        </authorList>
    </citation>
    <scope>NUCLEOTIDE SEQUENCE [LARGE SCALE GENOMIC DNA]</scope>
    <source>
        <strain evidence="1 2">HHB12733</strain>
    </source>
</reference>
<dbReference type="AlphaFoldDB" id="A0A165CYZ0"/>
<protein>
    <submittedName>
        <fullName evidence="1">Uncharacterized protein</fullName>
    </submittedName>
</protein>
<sequence>MQLLAYCTLPFRYLHRWLWYPPRPTPDLSLELAPIAEGGNIPMALIAPRPMDGNIELYENPLSSRTEYRLLVSLSPGSYASTSGKSVLSLRTRRGSGGDVPLTALALYYMLRPSITLLPGHGAEYTLHCIPLPESGIPRYVVTGPLTRITVWNLAVERDPLGHALEWVVTVNGSRPKRWTYREATLNVEGFEADLNGMVTIVLTASY</sequence>
<accession>A0A165CYZ0</accession>
<organism evidence="1 2">
    <name type="scientific">Calocera cornea HHB12733</name>
    <dbReference type="NCBI Taxonomy" id="1353952"/>
    <lineage>
        <taxon>Eukaryota</taxon>
        <taxon>Fungi</taxon>
        <taxon>Dikarya</taxon>
        <taxon>Basidiomycota</taxon>
        <taxon>Agaricomycotina</taxon>
        <taxon>Dacrymycetes</taxon>
        <taxon>Dacrymycetales</taxon>
        <taxon>Dacrymycetaceae</taxon>
        <taxon>Calocera</taxon>
    </lineage>
</organism>
<evidence type="ECO:0000313" key="1">
    <source>
        <dbReference type="EMBL" id="KZT51707.1"/>
    </source>
</evidence>
<name>A0A165CYZ0_9BASI</name>
<dbReference type="EMBL" id="KV424095">
    <property type="protein sequence ID" value="KZT51707.1"/>
    <property type="molecule type" value="Genomic_DNA"/>
</dbReference>
<proteinExistence type="predicted"/>
<keyword evidence="2" id="KW-1185">Reference proteome</keyword>
<dbReference type="OrthoDB" id="10408586at2759"/>
<gene>
    <name evidence="1" type="ORF">CALCODRAFT_122565</name>
</gene>
<evidence type="ECO:0000313" key="2">
    <source>
        <dbReference type="Proteomes" id="UP000076842"/>
    </source>
</evidence>